<keyword evidence="3" id="KW-0966">Cell projection</keyword>
<dbReference type="AlphaFoldDB" id="B8EL12"/>
<evidence type="ECO:0000313" key="3">
    <source>
        <dbReference type="EMBL" id="ACK49007.1"/>
    </source>
</evidence>
<dbReference type="OrthoDB" id="9788334at2"/>
<organism evidence="3 4">
    <name type="scientific">Methylocella silvestris (strain DSM 15510 / CIP 108128 / LMG 27833 / NCIMB 13906 / BL2)</name>
    <dbReference type="NCBI Taxonomy" id="395965"/>
    <lineage>
        <taxon>Bacteria</taxon>
        <taxon>Pseudomonadati</taxon>
        <taxon>Pseudomonadota</taxon>
        <taxon>Alphaproteobacteria</taxon>
        <taxon>Hyphomicrobiales</taxon>
        <taxon>Beijerinckiaceae</taxon>
        <taxon>Methylocella</taxon>
    </lineage>
</organism>
<name>B8EL12_METSB</name>
<evidence type="ECO:0000259" key="2">
    <source>
        <dbReference type="Pfam" id="PF00460"/>
    </source>
</evidence>
<dbReference type="InterPro" id="IPR001444">
    <property type="entry name" value="Flag_bb_rod_N"/>
</dbReference>
<dbReference type="Proteomes" id="UP000002257">
    <property type="component" value="Chromosome"/>
</dbReference>
<evidence type="ECO:0000256" key="1">
    <source>
        <dbReference type="ARBA" id="ARBA00004117"/>
    </source>
</evidence>
<keyword evidence="3" id="KW-0282">Flagellum</keyword>
<sequence length="126" mass="13415">MGSIHLFDLSSQQARWLTVRQSVIAANVANANTPGFTASDVTPFEDVFNDASIRLAATDPGHIGIDPLASDQVSVKDGAAWETTHSGNSVSLENEMMKAGEVNRSFSLNSSIVKSFNQMLMASVKG</sequence>
<dbReference type="STRING" id="395965.Msil_0024"/>
<proteinExistence type="predicted"/>
<dbReference type="Pfam" id="PF00460">
    <property type="entry name" value="Flg_bb_rod"/>
    <property type="match status" value="1"/>
</dbReference>
<accession>B8EL12</accession>
<dbReference type="GO" id="GO:0009425">
    <property type="term" value="C:bacterial-type flagellum basal body"/>
    <property type="evidence" value="ECO:0007669"/>
    <property type="project" value="UniProtKB-SubCell"/>
</dbReference>
<gene>
    <name evidence="3" type="ordered locus">Msil_0024</name>
</gene>
<dbReference type="NCBIfam" id="NF004653">
    <property type="entry name" value="PRK06003.1"/>
    <property type="match status" value="1"/>
</dbReference>
<dbReference type="KEGG" id="msl:Msil_0024"/>
<reference evidence="3 4" key="1">
    <citation type="journal article" date="2010" name="J. Bacteriol.">
        <title>Complete genome sequence of the aerobic facultative methanotroph Methylocella silvestris BL2.</title>
        <authorList>
            <person name="Chen Y."/>
            <person name="Crombie A."/>
            <person name="Rahman M.T."/>
            <person name="Dedysh S.N."/>
            <person name="Liesack W."/>
            <person name="Stott M.B."/>
            <person name="Alam M."/>
            <person name="Theisen A.R."/>
            <person name="Murrell J.C."/>
            <person name="Dunfield P.F."/>
        </authorList>
    </citation>
    <scope>NUCLEOTIDE SEQUENCE [LARGE SCALE GENOMIC DNA]</scope>
    <source>
        <strain evidence="4">DSM 15510 / CIP 108128 / LMG 27833 / NCIMB 13906 / BL2</strain>
    </source>
</reference>
<dbReference type="eggNOG" id="COG1815">
    <property type="taxonomic scope" value="Bacteria"/>
</dbReference>
<dbReference type="HOGENOM" id="CLU_125463_2_0_5"/>
<evidence type="ECO:0000313" key="4">
    <source>
        <dbReference type="Proteomes" id="UP000002257"/>
    </source>
</evidence>
<comment type="subcellular location">
    <subcellularLocation>
        <location evidence="1">Bacterial flagellum basal body</location>
    </subcellularLocation>
</comment>
<keyword evidence="4" id="KW-1185">Reference proteome</keyword>
<protein>
    <submittedName>
        <fullName evidence="3">Flagellar basal body rod protein FlgB</fullName>
    </submittedName>
</protein>
<keyword evidence="3" id="KW-0969">Cilium</keyword>
<feature type="domain" description="Flagellar basal body rod protein N-terminal" evidence="2">
    <location>
        <begin position="19"/>
        <end position="37"/>
    </location>
</feature>
<dbReference type="RefSeq" id="WP_012589077.1">
    <property type="nucleotide sequence ID" value="NC_011666.1"/>
</dbReference>
<dbReference type="EMBL" id="CP001280">
    <property type="protein sequence ID" value="ACK49007.1"/>
    <property type="molecule type" value="Genomic_DNA"/>
</dbReference>